<evidence type="ECO:0000256" key="1">
    <source>
        <dbReference type="SAM" id="MobiDB-lite"/>
    </source>
</evidence>
<evidence type="ECO:0000313" key="2">
    <source>
        <dbReference type="EMBL" id="MPC83272.1"/>
    </source>
</evidence>
<sequence length="119" mass="13956">MLLLISGRRSRNRGGRSRSQERQQWSMPQMLQGQVPEQGETTDLWLPVQFVQTQQHPLYENPWLPQLAANLPRDTWAPIEIEQTQQRIPWFEQRPQTMVRSGGGRVRFCEDVGVKFPET</sequence>
<accession>A0A5B7IHC9</accession>
<dbReference type="Proteomes" id="UP000324222">
    <property type="component" value="Unassembled WGS sequence"/>
</dbReference>
<reference evidence="2 3" key="1">
    <citation type="submission" date="2019-05" db="EMBL/GenBank/DDBJ databases">
        <title>Another draft genome of Portunus trituberculatus and its Hox gene families provides insights of decapod evolution.</title>
        <authorList>
            <person name="Jeong J.-H."/>
            <person name="Song I."/>
            <person name="Kim S."/>
            <person name="Choi T."/>
            <person name="Kim D."/>
            <person name="Ryu S."/>
            <person name="Kim W."/>
        </authorList>
    </citation>
    <scope>NUCLEOTIDE SEQUENCE [LARGE SCALE GENOMIC DNA]</scope>
    <source>
        <tissue evidence="2">Muscle</tissue>
    </source>
</reference>
<proteinExistence type="predicted"/>
<keyword evidence="3" id="KW-1185">Reference proteome</keyword>
<feature type="region of interest" description="Disordered" evidence="1">
    <location>
        <begin position="1"/>
        <end position="37"/>
    </location>
</feature>
<dbReference type="OrthoDB" id="5960141at2759"/>
<name>A0A5B7IHC9_PORTR</name>
<comment type="caution">
    <text evidence="2">The sequence shown here is derived from an EMBL/GenBank/DDBJ whole genome shotgun (WGS) entry which is preliminary data.</text>
</comment>
<protein>
    <submittedName>
        <fullName evidence="2">Uncharacterized protein</fullName>
    </submittedName>
</protein>
<organism evidence="2 3">
    <name type="scientific">Portunus trituberculatus</name>
    <name type="common">Swimming crab</name>
    <name type="synonym">Neptunus trituberculatus</name>
    <dbReference type="NCBI Taxonomy" id="210409"/>
    <lineage>
        <taxon>Eukaryota</taxon>
        <taxon>Metazoa</taxon>
        <taxon>Ecdysozoa</taxon>
        <taxon>Arthropoda</taxon>
        <taxon>Crustacea</taxon>
        <taxon>Multicrustacea</taxon>
        <taxon>Malacostraca</taxon>
        <taxon>Eumalacostraca</taxon>
        <taxon>Eucarida</taxon>
        <taxon>Decapoda</taxon>
        <taxon>Pleocyemata</taxon>
        <taxon>Brachyura</taxon>
        <taxon>Eubrachyura</taxon>
        <taxon>Portunoidea</taxon>
        <taxon>Portunidae</taxon>
        <taxon>Portuninae</taxon>
        <taxon>Portunus</taxon>
    </lineage>
</organism>
<evidence type="ECO:0000313" key="3">
    <source>
        <dbReference type="Proteomes" id="UP000324222"/>
    </source>
</evidence>
<dbReference type="EMBL" id="VSRR010062063">
    <property type="protein sequence ID" value="MPC83272.1"/>
    <property type="molecule type" value="Genomic_DNA"/>
</dbReference>
<gene>
    <name evidence="2" type="ORF">E2C01_077979</name>
</gene>
<dbReference type="AlphaFoldDB" id="A0A5B7IHC9"/>